<dbReference type="InterPro" id="IPR004604">
    <property type="entry name" value="DNA_recomb/repair_RecN"/>
</dbReference>
<keyword evidence="5 9" id="KW-0227">DNA damage</keyword>
<evidence type="ECO:0000256" key="5">
    <source>
        <dbReference type="ARBA" id="ARBA00022763"/>
    </source>
</evidence>
<name>A0AA37TQ82_9GAMM</name>
<reference evidence="12 13" key="1">
    <citation type="journal article" date="2014" name="Int. J. Syst. Evol. Microbiol.">
        <title>Complete genome sequence of Corynebacterium casei LMG S-19264T (=DSM 44701T), isolated from a smear-ripened cheese.</title>
        <authorList>
            <consortium name="US DOE Joint Genome Institute (JGI-PGF)"/>
            <person name="Walter F."/>
            <person name="Albersmeier A."/>
            <person name="Kalinowski J."/>
            <person name="Ruckert C."/>
        </authorList>
    </citation>
    <scope>NUCLEOTIDE SEQUENCE [LARGE SCALE GENOMIC DNA]</scope>
    <source>
        <strain evidence="12 13">NBRC 112785</strain>
    </source>
</reference>
<dbReference type="InterPro" id="IPR027417">
    <property type="entry name" value="P-loop_NTPase"/>
</dbReference>
<evidence type="ECO:0000256" key="2">
    <source>
        <dbReference type="ARBA" id="ARBA00009441"/>
    </source>
</evidence>
<evidence type="ECO:0000313" key="13">
    <source>
        <dbReference type="Proteomes" id="UP001157439"/>
    </source>
</evidence>
<dbReference type="SUPFAM" id="SSF52540">
    <property type="entry name" value="P-loop containing nucleoside triphosphate hydrolases"/>
    <property type="match status" value="2"/>
</dbReference>
<evidence type="ECO:0000313" key="12">
    <source>
        <dbReference type="EMBL" id="GLS83648.1"/>
    </source>
</evidence>
<sequence>MLTQLTVQNFAIVKFLELDLKPGMTSITGETGAGKSIAIDALGLCLGRRAEASMVRSEQAKAEVCARFELMQSPNAKKWLMEHDLDDDDDCIVRRVVNSDGRSRAYINGAAVTLSQLKQLGNLLVNLHGQHAHLALAKPDNQLQLLDDYCNHSTLIDTVRTCYQDWHTQSSNLQALRQSEAERHSRLQLLSYQVDELEQFDCNEHEYQQLVDEHKTLANGTQLIESSQRCLALTSQDPDVNIENLLNQAVSQATALCELDKSLENVAEMLNSALIQVQESSGELDRYQQALELDPQRLQWLESRLGQFHELARKHQVRPEEVYQTHQQLAQEVRELGQSQQQLQDLEQAVAETLTQYHNAADKLHQSRIWSAKKLAKQVTAKMRQLNMENGVFAVELNRSSTLTKLGNSTIEFQVTTNPGQPLQALGKVASGGELSRIGLALQVLTSGKVATPTLIFDEVDTGISGATAAVVGNLLRELGEQTQVLCVTHLPQVAGQGHQQMKVDKISSKGTTHTQIAHLNKSQRLQELARLLAGDEITEVTLANAQQLLAG</sequence>
<keyword evidence="10" id="KW-0175">Coiled coil</keyword>
<evidence type="ECO:0000256" key="7">
    <source>
        <dbReference type="ARBA" id="ARBA00023204"/>
    </source>
</evidence>
<dbReference type="PIRSF" id="PIRSF003128">
    <property type="entry name" value="RecN"/>
    <property type="match status" value="1"/>
</dbReference>
<dbReference type="InterPro" id="IPR003395">
    <property type="entry name" value="RecF/RecN/SMC_N"/>
</dbReference>
<comment type="caution">
    <text evidence="12">The sequence shown here is derived from an EMBL/GenBank/DDBJ whole genome shotgun (WGS) entry which is preliminary data.</text>
</comment>
<dbReference type="GO" id="GO:0043590">
    <property type="term" value="C:bacterial nucleoid"/>
    <property type="evidence" value="ECO:0007669"/>
    <property type="project" value="TreeGrafter"/>
</dbReference>
<evidence type="ECO:0000256" key="8">
    <source>
        <dbReference type="ARBA" id="ARBA00033408"/>
    </source>
</evidence>
<evidence type="ECO:0000256" key="4">
    <source>
        <dbReference type="ARBA" id="ARBA00022741"/>
    </source>
</evidence>
<feature type="coiled-coil region" evidence="10">
    <location>
        <begin position="326"/>
        <end position="363"/>
    </location>
</feature>
<dbReference type="RefSeq" id="WP_095498685.1">
    <property type="nucleotide sequence ID" value="NZ_BSPO01000003.1"/>
</dbReference>
<dbReference type="EMBL" id="BSPO01000003">
    <property type="protein sequence ID" value="GLS83648.1"/>
    <property type="molecule type" value="Genomic_DNA"/>
</dbReference>
<dbReference type="GO" id="GO:0009432">
    <property type="term" value="P:SOS response"/>
    <property type="evidence" value="ECO:0007669"/>
    <property type="project" value="TreeGrafter"/>
</dbReference>
<evidence type="ECO:0000256" key="10">
    <source>
        <dbReference type="SAM" id="Coils"/>
    </source>
</evidence>
<dbReference type="Proteomes" id="UP001157439">
    <property type="component" value="Unassembled WGS sequence"/>
</dbReference>
<organism evidence="12 13">
    <name type="scientific">Paraferrimonas haliotis</name>
    <dbReference type="NCBI Taxonomy" id="2013866"/>
    <lineage>
        <taxon>Bacteria</taxon>
        <taxon>Pseudomonadati</taxon>
        <taxon>Pseudomonadota</taxon>
        <taxon>Gammaproteobacteria</taxon>
        <taxon>Alteromonadales</taxon>
        <taxon>Ferrimonadaceae</taxon>
        <taxon>Paraferrimonas</taxon>
    </lineage>
</organism>
<dbReference type="AlphaFoldDB" id="A0AA37TQ82"/>
<dbReference type="GO" id="GO:0006281">
    <property type="term" value="P:DNA repair"/>
    <property type="evidence" value="ECO:0007669"/>
    <property type="project" value="UniProtKB-KW"/>
</dbReference>
<dbReference type="PANTHER" id="PTHR11059">
    <property type="entry name" value="DNA REPAIR PROTEIN RECN"/>
    <property type="match status" value="1"/>
</dbReference>
<dbReference type="GO" id="GO:0006310">
    <property type="term" value="P:DNA recombination"/>
    <property type="evidence" value="ECO:0007669"/>
    <property type="project" value="InterPro"/>
</dbReference>
<proteinExistence type="inferred from homology"/>
<dbReference type="Gene3D" id="3.40.50.300">
    <property type="entry name" value="P-loop containing nucleotide triphosphate hydrolases"/>
    <property type="match status" value="2"/>
</dbReference>
<comment type="similarity">
    <text evidence="2 9">Belongs to the RecN family.</text>
</comment>
<accession>A0AA37TQ82</accession>
<dbReference type="NCBIfam" id="TIGR00634">
    <property type="entry name" value="recN"/>
    <property type="match status" value="1"/>
</dbReference>
<dbReference type="GO" id="GO:0005524">
    <property type="term" value="F:ATP binding"/>
    <property type="evidence" value="ECO:0007669"/>
    <property type="project" value="UniProtKB-KW"/>
</dbReference>
<keyword evidence="4" id="KW-0547">Nucleotide-binding</keyword>
<feature type="domain" description="RecF/RecN/SMC N-terminal" evidence="11">
    <location>
        <begin position="1"/>
        <end position="506"/>
    </location>
</feature>
<dbReference type="NCBIfam" id="NF008121">
    <property type="entry name" value="PRK10869.1"/>
    <property type="match status" value="1"/>
</dbReference>
<evidence type="ECO:0000256" key="9">
    <source>
        <dbReference type="PIRNR" id="PIRNR003128"/>
    </source>
</evidence>
<evidence type="ECO:0000256" key="6">
    <source>
        <dbReference type="ARBA" id="ARBA00022840"/>
    </source>
</evidence>
<keyword evidence="13" id="KW-1185">Reference proteome</keyword>
<evidence type="ECO:0000256" key="3">
    <source>
        <dbReference type="ARBA" id="ARBA00021315"/>
    </source>
</evidence>
<dbReference type="CDD" id="cd03241">
    <property type="entry name" value="ABC_RecN"/>
    <property type="match status" value="2"/>
</dbReference>
<dbReference type="FunFam" id="3.40.50.300:FF:000319">
    <property type="entry name" value="DNA repair protein RecN"/>
    <property type="match status" value="1"/>
</dbReference>
<comment type="function">
    <text evidence="1 9">May be involved in recombinational repair of damaged DNA.</text>
</comment>
<protein>
    <recommendedName>
        <fullName evidence="3 9">DNA repair protein RecN</fullName>
    </recommendedName>
    <alternativeName>
        <fullName evidence="8 9">Recombination protein N</fullName>
    </alternativeName>
</protein>
<dbReference type="Pfam" id="PF02463">
    <property type="entry name" value="SMC_N"/>
    <property type="match status" value="1"/>
</dbReference>
<dbReference type="FunFam" id="3.40.50.300:FF:000356">
    <property type="entry name" value="DNA repair protein RecN"/>
    <property type="match status" value="1"/>
</dbReference>
<evidence type="ECO:0000259" key="11">
    <source>
        <dbReference type="Pfam" id="PF02463"/>
    </source>
</evidence>
<dbReference type="PANTHER" id="PTHR11059:SF0">
    <property type="entry name" value="DNA REPAIR PROTEIN RECN"/>
    <property type="match status" value="1"/>
</dbReference>
<gene>
    <name evidence="12" type="primary">recN</name>
    <name evidence="12" type="ORF">GCM10007894_16250</name>
</gene>
<keyword evidence="7 9" id="KW-0234">DNA repair</keyword>
<evidence type="ECO:0000256" key="1">
    <source>
        <dbReference type="ARBA" id="ARBA00003618"/>
    </source>
</evidence>
<keyword evidence="6" id="KW-0067">ATP-binding</keyword>